<sequence>MFIPQKKQNPRGRNHTYSRYRFFGRRKKGQWDVNQLLSRSEFEIQSHCNFGLNANRLKHLLTNREWESISSHGAPMETGGRFLPRVLGISFRDSSWNRRVLACLFLRLHL</sequence>
<proteinExistence type="predicted"/>
<dbReference type="EMBL" id="BPLR01003536">
    <property type="protein sequence ID" value="GIX85657.1"/>
    <property type="molecule type" value="Genomic_DNA"/>
</dbReference>
<protein>
    <submittedName>
        <fullName evidence="1">Uncharacterized protein</fullName>
    </submittedName>
</protein>
<dbReference type="Proteomes" id="UP001054945">
    <property type="component" value="Unassembled WGS sequence"/>
</dbReference>
<organism evidence="1 2">
    <name type="scientific">Caerostris extrusa</name>
    <name type="common">Bark spider</name>
    <name type="synonym">Caerostris bankana</name>
    <dbReference type="NCBI Taxonomy" id="172846"/>
    <lineage>
        <taxon>Eukaryota</taxon>
        <taxon>Metazoa</taxon>
        <taxon>Ecdysozoa</taxon>
        <taxon>Arthropoda</taxon>
        <taxon>Chelicerata</taxon>
        <taxon>Arachnida</taxon>
        <taxon>Araneae</taxon>
        <taxon>Araneomorphae</taxon>
        <taxon>Entelegynae</taxon>
        <taxon>Araneoidea</taxon>
        <taxon>Araneidae</taxon>
        <taxon>Caerostris</taxon>
    </lineage>
</organism>
<gene>
    <name evidence="1" type="ORF">CEXT_460501</name>
</gene>
<dbReference type="AlphaFoldDB" id="A0AAV4NLG3"/>
<evidence type="ECO:0000313" key="2">
    <source>
        <dbReference type="Proteomes" id="UP001054945"/>
    </source>
</evidence>
<reference evidence="1 2" key="1">
    <citation type="submission" date="2021-06" db="EMBL/GenBank/DDBJ databases">
        <title>Caerostris extrusa draft genome.</title>
        <authorList>
            <person name="Kono N."/>
            <person name="Arakawa K."/>
        </authorList>
    </citation>
    <scope>NUCLEOTIDE SEQUENCE [LARGE SCALE GENOMIC DNA]</scope>
</reference>
<name>A0AAV4NLG3_CAEEX</name>
<accession>A0AAV4NLG3</accession>
<keyword evidence="2" id="KW-1185">Reference proteome</keyword>
<evidence type="ECO:0000313" key="1">
    <source>
        <dbReference type="EMBL" id="GIX85657.1"/>
    </source>
</evidence>
<comment type="caution">
    <text evidence="1">The sequence shown here is derived from an EMBL/GenBank/DDBJ whole genome shotgun (WGS) entry which is preliminary data.</text>
</comment>